<feature type="region of interest" description="Disordered" evidence="1">
    <location>
        <begin position="1"/>
        <end position="126"/>
    </location>
</feature>
<feature type="region of interest" description="Disordered" evidence="1">
    <location>
        <begin position="824"/>
        <end position="855"/>
    </location>
</feature>
<evidence type="ECO:0000256" key="2">
    <source>
        <dbReference type="SAM" id="Phobius"/>
    </source>
</evidence>
<keyword evidence="2" id="KW-0812">Transmembrane</keyword>
<sequence>MASPTLAGSPSTKREKATPQHGKTFKKSSDVIGGEQRQQVKSGQQRASGSGGSPMPSEGNDSNVQLGGIAASPAQSASGSGPMGKTATNESGWDSQGNVEQFKPSGGQAREELQKTASSAPSNLPTSLSALEGLQVSDGGHILDQNGQTVGQVVEGDPEDLVGMTIGSDGEILDEDGDLVGRVDVLSKPGDAVEEKAADAGEAPSLGAARVNISFKIGEDGRVMNDDEQPVAKVVDGDPRQLVGKTPNEQGQIYDEKGELLGRVEPLSTEEATGAIDEKLEGTKEQAGDTAHMADETAAEGEAAIDEKLEGTKEQAGDTAHMADETAAEGEAAIDKAGATATEQLPDVSTLEGLTCNKFGNIVNADGVPVGELIEGDPRILCRGGFQLDDQGQFWNNRGKVIGKARPVPVEESPPGPFADLDDLFVVEDGWVQDANGRRVGKIVDGDPKKLIGRAVDDDGDVVDKRGNLLGHAEPWEEPDEPEPEKPDLSMLEGYRSNKYGNIMGSSGVPIARVVEGDLKAVAGRPVDREGNIWGDTGEVIGRVEIIPESERETRGPFSGFRDLQVNQEGFIDDADSVIVGRVKDGDLSNLRGLTVDEQGNIIDEYGDVKGHAERYDPPEEQVEEEDLSSLEGKTVNKLGNIVDTHGTVFGRVASGYIKHLAGKKVDARGQIWSDSGKVIGQAELIPDNEQERPEGPFFGLEGLVLTKDGMVIDPEQKIVGRLVEGDPQRLAGRAVDEDGELLDKAGNVIGRAEPWTQEEKQRDVNPMAGHKVNREGEVRDGDGNLIGKLTDGNLQQLIGKEIDDNGYVVDNDGNKIGECTLLENLPEEEEPEPEPEPELSPEELEKQEKEKQDRDLAKKMCGILQQTLDSVQPICRQIMQNIEKANQTPKDELDEEELVKTVKPLIEEAASMLQECKGALRALDPTGEVAATAKARDAAHEATPEQYSLANLLKELTQTVVETIEQGRRLIADMPHAKKQLNPLWALLSEPLFQIIAAVGLLLTGVLGLVSNLLDGLGLGGLVRGLLGSLGIDKVLEGFGLGTLTDALGLGGSK</sequence>
<dbReference type="PANTHER" id="PTHR39461">
    <property type="entry name" value="LEA DOMAIN PROTEIN (AFU_ORTHOLOGUE AFUA_8G04920)"/>
    <property type="match status" value="1"/>
</dbReference>
<comment type="caution">
    <text evidence="4">The sequence shown here is derived from an EMBL/GenBank/DDBJ whole genome shotgun (WGS) entry which is preliminary data.</text>
</comment>
<feature type="compositionally biased region" description="Polar residues" evidence="1">
    <location>
        <begin position="115"/>
        <end position="126"/>
    </location>
</feature>
<feature type="transmembrane region" description="Helical" evidence="2">
    <location>
        <begin position="993"/>
        <end position="1015"/>
    </location>
</feature>
<keyword evidence="2" id="KW-1133">Transmembrane helix</keyword>
<feature type="compositionally biased region" description="Low complexity" evidence="1">
    <location>
        <begin position="42"/>
        <end position="59"/>
    </location>
</feature>
<proteinExistence type="predicted"/>
<evidence type="ECO:0000256" key="1">
    <source>
        <dbReference type="SAM" id="MobiDB-lite"/>
    </source>
</evidence>
<dbReference type="Proteomes" id="UP000033540">
    <property type="component" value="Unassembled WGS sequence"/>
</dbReference>
<organism evidence="4 5">
    <name type="scientific">Aspergillus parasiticus (strain ATCC 56775 / NRRL 5862 / SRRC 143 / SU-1)</name>
    <dbReference type="NCBI Taxonomy" id="1403190"/>
    <lineage>
        <taxon>Eukaryota</taxon>
        <taxon>Fungi</taxon>
        <taxon>Dikarya</taxon>
        <taxon>Ascomycota</taxon>
        <taxon>Pezizomycotina</taxon>
        <taxon>Eurotiomycetes</taxon>
        <taxon>Eurotiomycetidae</taxon>
        <taxon>Eurotiales</taxon>
        <taxon>Aspergillaceae</taxon>
        <taxon>Aspergillus</taxon>
        <taxon>Aspergillus subgen. Circumdati</taxon>
    </lineage>
</organism>
<feature type="compositionally biased region" description="Polar residues" evidence="1">
    <location>
        <begin position="86"/>
        <end position="99"/>
    </location>
</feature>
<dbReference type="STRING" id="1403190.A0A0F0I8P4"/>
<dbReference type="AlphaFoldDB" id="A0A0F0I8P4"/>
<gene>
    <name evidence="4" type="ORF">P875_00138489</name>
</gene>
<dbReference type="Pfam" id="PF12396">
    <property type="entry name" value="DUF3659"/>
    <property type="match status" value="9"/>
</dbReference>
<dbReference type="InterPro" id="IPR022124">
    <property type="entry name" value="DUF3659"/>
</dbReference>
<protein>
    <recommendedName>
        <fullName evidence="3">DUF6987 domain-containing protein</fullName>
    </recommendedName>
</protein>
<name>A0A0F0I8P4_ASPPU</name>
<keyword evidence="2" id="KW-0472">Membrane</keyword>
<reference evidence="4 5" key="1">
    <citation type="submission" date="2015-02" db="EMBL/GenBank/DDBJ databases">
        <title>Draft genome sequence of Aspergillus parasiticus SU-1.</title>
        <authorList>
            <person name="Yu J."/>
            <person name="Fedorova N."/>
            <person name="Yin Y."/>
            <person name="Losada L."/>
            <person name="Zafar N."/>
            <person name="Taujale R."/>
            <person name="Ehrlich K.C."/>
            <person name="Bhatnagar D."/>
            <person name="Cleveland T.E."/>
            <person name="Bennett J.W."/>
            <person name="Nierman W.C."/>
        </authorList>
    </citation>
    <scope>NUCLEOTIDE SEQUENCE [LARGE SCALE GENOMIC DNA]</scope>
    <source>
        <strain evidence="5">ATCC 56775 / NRRL 5862 / SRRC 143 / SU-1</strain>
    </source>
</reference>
<feature type="compositionally biased region" description="Polar residues" evidence="1">
    <location>
        <begin position="1"/>
        <end position="11"/>
    </location>
</feature>
<dbReference type="EMBL" id="JZEE01000523">
    <property type="protein sequence ID" value="KJK64114.1"/>
    <property type="molecule type" value="Genomic_DNA"/>
</dbReference>
<feature type="compositionally biased region" description="Basic and acidic residues" evidence="1">
    <location>
        <begin position="844"/>
        <end position="855"/>
    </location>
</feature>
<feature type="domain" description="DUF6987" evidence="3">
    <location>
        <begin position="846"/>
        <end position="1043"/>
    </location>
</feature>
<dbReference type="PANTHER" id="PTHR39461:SF1">
    <property type="entry name" value="LEA DOMAIN PROTEIN (AFU_ORTHOLOGUE AFUA_8G04920)"/>
    <property type="match status" value="1"/>
</dbReference>
<dbReference type="OrthoDB" id="3937590at2759"/>
<dbReference type="InterPro" id="IPR054256">
    <property type="entry name" value="DUF6987"/>
</dbReference>
<evidence type="ECO:0000313" key="5">
    <source>
        <dbReference type="Proteomes" id="UP000033540"/>
    </source>
</evidence>
<evidence type="ECO:0000313" key="4">
    <source>
        <dbReference type="EMBL" id="KJK64114.1"/>
    </source>
</evidence>
<dbReference type="Pfam" id="PF22485">
    <property type="entry name" value="DUF6987"/>
    <property type="match status" value="1"/>
</dbReference>
<evidence type="ECO:0000259" key="3">
    <source>
        <dbReference type="Pfam" id="PF22485"/>
    </source>
</evidence>
<feature type="compositionally biased region" description="Acidic residues" evidence="1">
    <location>
        <begin position="826"/>
        <end position="843"/>
    </location>
</feature>
<accession>A0A0F0I8P4</accession>
<feature type="compositionally biased region" description="Low complexity" evidence="1">
    <location>
        <begin position="67"/>
        <end position="80"/>
    </location>
</feature>